<gene>
    <name evidence="5" type="ORF">E4100_04165</name>
</gene>
<dbReference type="GO" id="GO:0016301">
    <property type="term" value="F:kinase activity"/>
    <property type="evidence" value="ECO:0007669"/>
    <property type="project" value="UniProtKB-KW"/>
</dbReference>
<keyword evidence="3 5" id="KW-0418">Kinase</keyword>
<dbReference type="EMBL" id="SRIB01000004">
    <property type="protein sequence ID" value="TFZ40759.1"/>
    <property type="molecule type" value="Genomic_DNA"/>
</dbReference>
<dbReference type="PROSITE" id="PS00583">
    <property type="entry name" value="PFKB_KINASES_1"/>
    <property type="match status" value="1"/>
</dbReference>
<dbReference type="InterPro" id="IPR050306">
    <property type="entry name" value="PfkB_Carbo_kinase"/>
</dbReference>
<dbReference type="OrthoDB" id="9775849at2"/>
<dbReference type="Proteomes" id="UP000298381">
    <property type="component" value="Unassembled WGS sequence"/>
</dbReference>
<feature type="domain" description="Carbohydrate kinase PfkB" evidence="4">
    <location>
        <begin position="1"/>
        <end position="299"/>
    </location>
</feature>
<evidence type="ECO:0000313" key="6">
    <source>
        <dbReference type="Proteomes" id="UP000298381"/>
    </source>
</evidence>
<dbReference type="SUPFAM" id="SSF53613">
    <property type="entry name" value="Ribokinase-like"/>
    <property type="match status" value="1"/>
</dbReference>
<proteinExistence type="inferred from homology"/>
<comment type="similarity">
    <text evidence="1">Belongs to the carbohydrate kinase PfkB family.</text>
</comment>
<evidence type="ECO:0000313" key="5">
    <source>
        <dbReference type="EMBL" id="TFZ40759.1"/>
    </source>
</evidence>
<accession>A0A4Z0D7C7</accession>
<evidence type="ECO:0000256" key="2">
    <source>
        <dbReference type="ARBA" id="ARBA00022679"/>
    </source>
</evidence>
<dbReference type="RefSeq" id="WP_135270785.1">
    <property type="nucleotide sequence ID" value="NZ_SRIB01000004.1"/>
</dbReference>
<protein>
    <submittedName>
        <fullName evidence="5">Carbohydrate kinase</fullName>
    </submittedName>
</protein>
<evidence type="ECO:0000256" key="1">
    <source>
        <dbReference type="ARBA" id="ARBA00010688"/>
    </source>
</evidence>
<keyword evidence="2" id="KW-0808">Transferase</keyword>
<dbReference type="InterPro" id="IPR029056">
    <property type="entry name" value="Ribokinase-like"/>
</dbReference>
<dbReference type="PANTHER" id="PTHR43085">
    <property type="entry name" value="HEXOKINASE FAMILY MEMBER"/>
    <property type="match status" value="1"/>
</dbReference>
<sequence>MDSILCVGEMLIDFIEDKTSEEKRFILNPGGAPANVAQVIGALGGIAFILGSVGKDAFGDEIEKTLIKNKVFTEYLVKVETPTTISFVTIDDSGERDFIFYRGADRDLNLSQVGISELKKFDIVHFGSATAFLDGELNNSYHRLLELSFKENRFISFDPNYRSFFWSKDKDKFRKYAIPFIEKSDLVKFNEEELLIITQSESISEAINFLSKEYDATFAITLGKNGSIVFNKNYKINIEAEKVNVIDTTGAGDAYIGSFLYKISQFENKKMLLGDKDEIRRITYYSNNIAGKICTRYGALTALIDL</sequence>
<dbReference type="Gene3D" id="3.40.1190.20">
    <property type="match status" value="1"/>
</dbReference>
<name>A0A4Z0D7C7_9FIRM</name>
<dbReference type="AlphaFoldDB" id="A0A4Z0D7C7"/>
<reference evidence="5 6" key="1">
    <citation type="submission" date="2019-03" db="EMBL/GenBank/DDBJ databases">
        <title>Draft genome sequence data and analysis of a Fermenting Bacterium, Soehngenia longevitae strain 1933PT, isolated from petroleum reservoir in Azerbaijan.</title>
        <authorList>
            <person name="Grouzdev D.S."/>
            <person name="Bidzhieva S.K."/>
            <person name="Sokolova D.S."/>
            <person name="Tourova T.P."/>
            <person name="Poltaraus A.B."/>
            <person name="Nazina T.N."/>
        </authorList>
    </citation>
    <scope>NUCLEOTIDE SEQUENCE [LARGE SCALE GENOMIC DNA]</scope>
    <source>
        <strain evidence="5 6">1933P</strain>
    </source>
</reference>
<evidence type="ECO:0000259" key="4">
    <source>
        <dbReference type="Pfam" id="PF00294"/>
    </source>
</evidence>
<organism evidence="5 6">
    <name type="scientific">Soehngenia longivitae</name>
    <dbReference type="NCBI Taxonomy" id="2562294"/>
    <lineage>
        <taxon>Bacteria</taxon>
        <taxon>Bacillati</taxon>
        <taxon>Bacillota</taxon>
        <taxon>Tissierellia</taxon>
        <taxon>Tissierellales</taxon>
        <taxon>Tissierellaceae</taxon>
        <taxon>Soehngenia</taxon>
    </lineage>
</organism>
<comment type="caution">
    <text evidence="5">The sequence shown here is derived from an EMBL/GenBank/DDBJ whole genome shotgun (WGS) entry which is preliminary data.</text>
</comment>
<dbReference type="InterPro" id="IPR002173">
    <property type="entry name" value="Carboh/pur_kinase_PfkB_CS"/>
</dbReference>
<dbReference type="PANTHER" id="PTHR43085:SF54">
    <property type="entry name" value="PUTATIVE-RELATED"/>
    <property type="match status" value="1"/>
</dbReference>
<dbReference type="CDD" id="cd01167">
    <property type="entry name" value="bac_FRK"/>
    <property type="match status" value="1"/>
</dbReference>
<dbReference type="InterPro" id="IPR011611">
    <property type="entry name" value="PfkB_dom"/>
</dbReference>
<keyword evidence="6" id="KW-1185">Reference proteome</keyword>
<evidence type="ECO:0000256" key="3">
    <source>
        <dbReference type="ARBA" id="ARBA00022777"/>
    </source>
</evidence>
<dbReference type="Pfam" id="PF00294">
    <property type="entry name" value="PfkB"/>
    <property type="match status" value="1"/>
</dbReference>